<proteinExistence type="inferred from homology"/>
<dbReference type="PANTHER" id="PTHR12373">
    <property type="entry name" value="ENHANCER OF RUDIMENTARY ERH"/>
    <property type="match status" value="1"/>
</dbReference>
<dbReference type="AlphaFoldDB" id="A0A0L0DEX0"/>
<dbReference type="GeneID" id="25565769"/>
<evidence type="ECO:0000313" key="3">
    <source>
        <dbReference type="EMBL" id="KNC50770.1"/>
    </source>
</evidence>
<dbReference type="OMA" id="ESRTWSD"/>
<keyword evidence="4" id="KW-1185">Reference proteome</keyword>
<organism evidence="3 4">
    <name type="scientific">Thecamonas trahens ATCC 50062</name>
    <dbReference type="NCBI Taxonomy" id="461836"/>
    <lineage>
        <taxon>Eukaryota</taxon>
        <taxon>Apusozoa</taxon>
        <taxon>Apusomonadida</taxon>
        <taxon>Apusomonadidae</taxon>
        <taxon>Thecamonas</taxon>
    </lineage>
</organism>
<name>A0A0L0DEX0_THETB</name>
<dbReference type="Proteomes" id="UP000054408">
    <property type="component" value="Unassembled WGS sequence"/>
</dbReference>
<dbReference type="Pfam" id="PF01133">
    <property type="entry name" value="ER"/>
    <property type="match status" value="1"/>
</dbReference>
<dbReference type="InterPro" id="IPR000781">
    <property type="entry name" value="ERH"/>
</dbReference>
<evidence type="ECO:0000313" key="4">
    <source>
        <dbReference type="Proteomes" id="UP000054408"/>
    </source>
</evidence>
<dbReference type="PANTHER" id="PTHR12373:SF0">
    <property type="entry name" value="ENHANCER OF RUDIMENTARY HOMOLOG"/>
    <property type="match status" value="1"/>
</dbReference>
<dbReference type="EMBL" id="GL349462">
    <property type="protein sequence ID" value="KNC50770.1"/>
    <property type="molecule type" value="Genomic_DNA"/>
</dbReference>
<dbReference type="OrthoDB" id="7887808at2759"/>
<dbReference type="SUPFAM" id="SSF143875">
    <property type="entry name" value="ERH-like"/>
    <property type="match status" value="1"/>
</dbReference>
<evidence type="ECO:0000256" key="2">
    <source>
        <dbReference type="PIRNR" id="PIRNR016393"/>
    </source>
</evidence>
<dbReference type="RefSeq" id="XP_013756732.1">
    <property type="nucleotide sequence ID" value="XM_013901278.1"/>
</dbReference>
<comment type="function">
    <text evidence="2">May have a role in the cell cycle.</text>
</comment>
<reference evidence="3 4" key="1">
    <citation type="submission" date="2010-05" db="EMBL/GenBank/DDBJ databases">
        <title>The Genome Sequence of Thecamonas trahens ATCC 50062.</title>
        <authorList>
            <consortium name="The Broad Institute Genome Sequencing Platform"/>
            <person name="Russ C."/>
            <person name="Cuomo C."/>
            <person name="Shea T."/>
            <person name="Young S.K."/>
            <person name="Zeng Q."/>
            <person name="Koehrsen M."/>
            <person name="Haas B."/>
            <person name="Borodovsky M."/>
            <person name="Guigo R."/>
            <person name="Alvarado L."/>
            <person name="Berlin A."/>
            <person name="Bochicchio J."/>
            <person name="Borenstein D."/>
            <person name="Chapman S."/>
            <person name="Chen Z."/>
            <person name="Freedman E."/>
            <person name="Gellesch M."/>
            <person name="Goldberg J."/>
            <person name="Griggs A."/>
            <person name="Gujja S."/>
            <person name="Heilman E."/>
            <person name="Heiman D."/>
            <person name="Hepburn T."/>
            <person name="Howarth C."/>
            <person name="Jen D."/>
            <person name="Larson L."/>
            <person name="Mehta T."/>
            <person name="Park D."/>
            <person name="Pearson M."/>
            <person name="Roberts A."/>
            <person name="Saif S."/>
            <person name="Shenoy N."/>
            <person name="Sisk P."/>
            <person name="Stolte C."/>
            <person name="Sykes S."/>
            <person name="Thomson T."/>
            <person name="Walk T."/>
            <person name="White J."/>
            <person name="Yandava C."/>
            <person name="Burger G."/>
            <person name="Gray M.W."/>
            <person name="Holland P.W.H."/>
            <person name="King N."/>
            <person name="Lang F.B.F."/>
            <person name="Roger A.J."/>
            <person name="Ruiz-Trillo I."/>
            <person name="Lander E."/>
            <person name="Nusbaum C."/>
        </authorList>
    </citation>
    <scope>NUCLEOTIDE SEQUENCE [LARGE SCALE GENOMIC DNA]</scope>
    <source>
        <strain evidence="3 4">ATCC 50062</strain>
    </source>
</reference>
<dbReference type="InterPro" id="IPR035912">
    <property type="entry name" value="EHR_sf"/>
</dbReference>
<dbReference type="STRING" id="461836.A0A0L0DEX0"/>
<dbReference type="Gene3D" id="3.30.2260.10">
    <property type="entry name" value="Enhancer of rudimentary"/>
    <property type="match status" value="1"/>
</dbReference>
<gene>
    <name evidence="3" type="ORF">AMSG_06663</name>
</gene>
<sequence length="100" mass="11414">MSHTIVLVQLNRKPSSRTYSDFESVASAMDGVCKLYEQRLQQLNPDEDILSYDISDLLNFIDQLGDISCLVASSATGQYVPHDREWIKARLRKRLRQIAA</sequence>
<keyword evidence="2" id="KW-0131">Cell cycle</keyword>
<accession>A0A0L0DEX0</accession>
<comment type="similarity">
    <text evidence="1 2">Belongs to the E(R) family.</text>
</comment>
<protein>
    <recommendedName>
        <fullName evidence="2">Enhancer of rudimentary homolog</fullName>
    </recommendedName>
</protein>
<dbReference type="eggNOG" id="KOG1766">
    <property type="taxonomic scope" value="Eukaryota"/>
</dbReference>
<dbReference type="PIRSF" id="PIRSF016393">
    <property type="entry name" value="Enh_rudimentary"/>
    <property type="match status" value="1"/>
</dbReference>
<evidence type="ECO:0000256" key="1">
    <source>
        <dbReference type="ARBA" id="ARBA00007491"/>
    </source>
</evidence>